<feature type="compositionally biased region" description="Basic and acidic residues" evidence="2">
    <location>
        <begin position="573"/>
        <end position="583"/>
    </location>
</feature>
<proteinExistence type="predicted"/>
<feature type="signal peptide" evidence="3">
    <location>
        <begin position="1"/>
        <end position="45"/>
    </location>
</feature>
<keyword evidence="5" id="KW-1185">Reference proteome</keyword>
<sequence length="595" mass="63896">MMPLPPSVSSRPRRPRAASCRPAARPPRRLAALAAALLSVGAACGAPPARGEGTVQGKEQPDEVVLGSAFGSYLAGRFAATETDTRYAADALLAALRDDPEQPELLQRAFMATVLDGRPEAQTLARRLPDNPIAILVLGAGDAEAGRWDRAEARFRTLPRQGVLPVLNPLLIAWSQQGRGLPDQALATLRPQVEAGQLRPLYALHAAMIADLADRPQEAARLIRIAVGDARQPQNLRLAQIAAGILARAGQAAEGQGLLDRLGGTSEELALAVTGAGGRAALSERAVGNAAQGIAEAELALAAALRGQGSPDFALVLTRLALRLRPDFPAARLLAAEIQADGRHDDAALALLAEVPATDPLAPVVTLRRAVLLDRLGREDEAVALLRRLAEARPEAVQPWSRLGDLQRSHSRWPEAVAAYDEALKRIPTLGAGDWPLLYARGISLERAGQWPRAEADLQRALQLAPEQPYLLNYLGYTWVEQGRNLTQARAMLQRAVELRPQDGNIADSLGWALFRLGDIPGAITWMEKAVELEPRNSTVNDHLGDVYWAAGRQREAQFQWRRALTLDPEPGEAPKIEAKLRDGLPSGPASAALR</sequence>
<dbReference type="Proteomes" id="UP001139516">
    <property type="component" value="Unassembled WGS sequence"/>
</dbReference>
<reference evidence="4" key="1">
    <citation type="submission" date="2022-04" db="EMBL/GenBank/DDBJ databases">
        <title>Roseomonas acroporae sp. nov., isolated from coral Acropora digitifera.</title>
        <authorList>
            <person name="Sun H."/>
        </authorList>
    </citation>
    <scope>NUCLEOTIDE SEQUENCE</scope>
    <source>
        <strain evidence="4">NAR14</strain>
    </source>
</reference>
<dbReference type="PANTHER" id="PTHR44998">
    <property type="match status" value="1"/>
</dbReference>
<dbReference type="SUPFAM" id="SSF48452">
    <property type="entry name" value="TPR-like"/>
    <property type="match status" value="2"/>
</dbReference>
<dbReference type="Gene3D" id="1.25.40.10">
    <property type="entry name" value="Tetratricopeptide repeat domain"/>
    <property type="match status" value="1"/>
</dbReference>
<feature type="repeat" description="TPR" evidence="1">
    <location>
        <begin position="538"/>
        <end position="571"/>
    </location>
</feature>
<accession>A0A9X1Y6X9</accession>
<dbReference type="PANTHER" id="PTHR44998:SF1">
    <property type="entry name" value="UDP-N-ACETYLGLUCOSAMINE--PEPTIDE N-ACETYLGLUCOSAMINYLTRANSFERASE 110 KDA SUBUNIT"/>
    <property type="match status" value="1"/>
</dbReference>
<feature type="chain" id="PRO_5040746352" evidence="3">
    <location>
        <begin position="46"/>
        <end position="595"/>
    </location>
</feature>
<keyword evidence="3" id="KW-0732">Signal</keyword>
<feature type="region of interest" description="Disordered" evidence="2">
    <location>
        <begin position="570"/>
        <end position="595"/>
    </location>
</feature>
<keyword evidence="1" id="KW-0802">TPR repeat</keyword>
<gene>
    <name evidence="4" type="ORF">M0638_12010</name>
</gene>
<dbReference type="RefSeq" id="WP_248667232.1">
    <property type="nucleotide sequence ID" value="NZ_JALPRX010000050.1"/>
</dbReference>
<dbReference type="AlphaFoldDB" id="A0A9X1Y6X9"/>
<comment type="caution">
    <text evidence="4">The sequence shown here is derived from an EMBL/GenBank/DDBJ whole genome shotgun (WGS) entry which is preliminary data.</text>
</comment>
<evidence type="ECO:0000313" key="5">
    <source>
        <dbReference type="Proteomes" id="UP001139516"/>
    </source>
</evidence>
<dbReference type="InterPro" id="IPR011990">
    <property type="entry name" value="TPR-like_helical_dom_sf"/>
</dbReference>
<evidence type="ECO:0000256" key="2">
    <source>
        <dbReference type="SAM" id="MobiDB-lite"/>
    </source>
</evidence>
<evidence type="ECO:0000313" key="4">
    <source>
        <dbReference type="EMBL" id="MCK8785109.1"/>
    </source>
</evidence>
<feature type="region of interest" description="Disordered" evidence="2">
    <location>
        <begin position="1"/>
        <end position="25"/>
    </location>
</feature>
<dbReference type="Pfam" id="PF13432">
    <property type="entry name" value="TPR_16"/>
    <property type="match status" value="2"/>
</dbReference>
<dbReference type="PROSITE" id="PS50005">
    <property type="entry name" value="TPR"/>
    <property type="match status" value="3"/>
</dbReference>
<evidence type="ECO:0000256" key="3">
    <source>
        <dbReference type="SAM" id="SignalP"/>
    </source>
</evidence>
<evidence type="ECO:0000256" key="1">
    <source>
        <dbReference type="PROSITE-ProRule" id="PRU00339"/>
    </source>
</evidence>
<dbReference type="Pfam" id="PF13181">
    <property type="entry name" value="TPR_8"/>
    <property type="match status" value="1"/>
</dbReference>
<feature type="repeat" description="TPR" evidence="1">
    <location>
        <begin position="504"/>
        <end position="537"/>
    </location>
</feature>
<dbReference type="SMART" id="SM00028">
    <property type="entry name" value="TPR"/>
    <property type="match status" value="7"/>
</dbReference>
<dbReference type="EMBL" id="JALPRX010000050">
    <property type="protein sequence ID" value="MCK8785109.1"/>
    <property type="molecule type" value="Genomic_DNA"/>
</dbReference>
<protein>
    <submittedName>
        <fullName evidence="4">Tetratricopeptide repeat protein</fullName>
    </submittedName>
</protein>
<name>A0A9X1Y6X9_9PROT</name>
<organism evidence="4 5">
    <name type="scientific">Roseomonas acroporae</name>
    <dbReference type="NCBI Taxonomy" id="2937791"/>
    <lineage>
        <taxon>Bacteria</taxon>
        <taxon>Pseudomonadati</taxon>
        <taxon>Pseudomonadota</taxon>
        <taxon>Alphaproteobacteria</taxon>
        <taxon>Acetobacterales</taxon>
        <taxon>Roseomonadaceae</taxon>
        <taxon>Roseomonas</taxon>
    </lineage>
</organism>
<feature type="repeat" description="TPR" evidence="1">
    <location>
        <begin position="397"/>
        <end position="430"/>
    </location>
</feature>
<dbReference type="InterPro" id="IPR019734">
    <property type="entry name" value="TPR_rpt"/>
</dbReference>